<accession>A0A1I7H9Y3</accession>
<dbReference type="Gene3D" id="3.30.1200.10">
    <property type="entry name" value="YggU-like"/>
    <property type="match status" value="1"/>
</dbReference>
<sequence>MGWYYLDRDHNLILKLYIQPGARQTEAIGVHGEELKIKLAAPPVDGKANCALAEFLAKRFNVPLKRITLKRGAQSRHKTVEIYQPINGPEVLLSEIRTK</sequence>
<dbReference type="GO" id="GO:0005737">
    <property type="term" value="C:cytoplasm"/>
    <property type="evidence" value="ECO:0007669"/>
    <property type="project" value="TreeGrafter"/>
</dbReference>
<dbReference type="HAMAP" id="MF_00634">
    <property type="entry name" value="UPF0235"/>
    <property type="match status" value="1"/>
</dbReference>
<dbReference type="SMART" id="SM01152">
    <property type="entry name" value="DUF167"/>
    <property type="match status" value="1"/>
</dbReference>
<dbReference type="PANTHER" id="PTHR13420:SF7">
    <property type="entry name" value="UPF0235 PROTEIN C15ORF40"/>
    <property type="match status" value="1"/>
</dbReference>
<dbReference type="PANTHER" id="PTHR13420">
    <property type="entry name" value="UPF0235 PROTEIN C15ORF40"/>
    <property type="match status" value="1"/>
</dbReference>
<reference evidence="3 4" key="1">
    <citation type="submission" date="2016-10" db="EMBL/GenBank/DDBJ databases">
        <authorList>
            <person name="de Groot N.N."/>
        </authorList>
    </citation>
    <scope>NUCLEOTIDE SEQUENCE [LARGE SCALE GENOMIC DNA]</scope>
    <source>
        <strain evidence="3 4">Nm24</strain>
    </source>
</reference>
<evidence type="ECO:0000313" key="4">
    <source>
        <dbReference type="Proteomes" id="UP000183926"/>
    </source>
</evidence>
<comment type="similarity">
    <text evidence="1 2">Belongs to the UPF0235 family.</text>
</comment>
<dbReference type="NCBIfam" id="TIGR00251">
    <property type="entry name" value="DUF167 family protein"/>
    <property type="match status" value="1"/>
</dbReference>
<dbReference type="EMBL" id="FPBL01000004">
    <property type="protein sequence ID" value="SFU57419.1"/>
    <property type="molecule type" value="Genomic_DNA"/>
</dbReference>
<dbReference type="InterPro" id="IPR003746">
    <property type="entry name" value="DUF167"/>
</dbReference>
<dbReference type="Pfam" id="PF02594">
    <property type="entry name" value="DUF167"/>
    <property type="match status" value="1"/>
</dbReference>
<dbReference type="OrthoDB" id="9800587at2"/>
<proteinExistence type="inferred from homology"/>
<dbReference type="RefSeq" id="WP_074928101.1">
    <property type="nucleotide sequence ID" value="NZ_FPBL01000004.1"/>
</dbReference>
<name>A0A1I7H9Y3_9PROT</name>
<dbReference type="Proteomes" id="UP000183926">
    <property type="component" value="Unassembled WGS sequence"/>
</dbReference>
<dbReference type="AlphaFoldDB" id="A0A1I7H9Y3"/>
<evidence type="ECO:0000313" key="3">
    <source>
        <dbReference type="EMBL" id="SFU57419.1"/>
    </source>
</evidence>
<gene>
    <name evidence="3" type="ORF">SAMN05216339_104172</name>
</gene>
<organism evidence="3 4">
    <name type="scientific">Nitrosomonas eutropha</name>
    <dbReference type="NCBI Taxonomy" id="916"/>
    <lineage>
        <taxon>Bacteria</taxon>
        <taxon>Pseudomonadati</taxon>
        <taxon>Pseudomonadota</taxon>
        <taxon>Betaproteobacteria</taxon>
        <taxon>Nitrosomonadales</taxon>
        <taxon>Nitrosomonadaceae</taxon>
        <taxon>Nitrosomonas</taxon>
    </lineage>
</organism>
<evidence type="ECO:0000256" key="2">
    <source>
        <dbReference type="HAMAP-Rule" id="MF_00634"/>
    </source>
</evidence>
<evidence type="ECO:0000256" key="1">
    <source>
        <dbReference type="ARBA" id="ARBA00010364"/>
    </source>
</evidence>
<dbReference type="InterPro" id="IPR036591">
    <property type="entry name" value="YggU-like_sf"/>
</dbReference>
<protein>
    <recommendedName>
        <fullName evidence="2">UPF0235 protein SAMN05216339_104172</fullName>
    </recommendedName>
</protein>
<dbReference type="SUPFAM" id="SSF69786">
    <property type="entry name" value="YggU-like"/>
    <property type="match status" value="1"/>
</dbReference>